<dbReference type="EMBL" id="AKKV01000020">
    <property type="protein sequence ID" value="EIT86573.1"/>
    <property type="molecule type" value="Genomic_DNA"/>
</dbReference>
<sequence>MTEEMNTSLEEAKVLVIGEITEGTVLKIEDKLAILDVKYKQDAILPINEVSNVAVDHVSDVLQVGDRVTVKVLAMSDEQLTVSKKAVDSVSSWSELHAKLESQEVFSVTVLDVVKGGLVADVGVRGFIPASMVDTAFIDDFSSFKNKTLTVKVVELDQEKNRVILSHRIVLEEEEAAKKQNRLSALEPGQVITGTVRRMTNFGAFVDLGGIDGLVHISQLSYQRVEHPSEVVEEGQEVAVKVLSVDRDNDRVSLSIKDVQPGPWASLPATIASGAIVTGTVKRLTTFGAFVEVAPNVEGLVHISEMSSRHIGKPSEVVSVGETVTVKILELTVADKRMSLSMKAVEEAENAADIKENFPKEEKGFSLGDMLGEQLKNLQRK</sequence>
<dbReference type="InterPro" id="IPR035104">
    <property type="entry name" value="Ribosomal_protein_S1-like"/>
</dbReference>
<accession>I8UIC4</accession>
<comment type="similarity">
    <text evidence="1">Belongs to the bacterial ribosomal protein bS1 family.</text>
</comment>
<dbReference type="AlphaFoldDB" id="I8UIC4"/>
<feature type="domain" description="S1 motif" evidence="4">
    <location>
        <begin position="103"/>
        <end position="168"/>
    </location>
</feature>
<dbReference type="GO" id="GO:0006412">
    <property type="term" value="P:translation"/>
    <property type="evidence" value="ECO:0007669"/>
    <property type="project" value="TreeGrafter"/>
</dbReference>
<dbReference type="InterPro" id="IPR050437">
    <property type="entry name" value="Ribos_protein_bS1-like"/>
</dbReference>
<proteinExistence type="inferred from homology"/>
<dbReference type="SUPFAM" id="SSF50249">
    <property type="entry name" value="Nucleic acid-binding proteins"/>
    <property type="match status" value="4"/>
</dbReference>
<dbReference type="InterPro" id="IPR012340">
    <property type="entry name" value="NA-bd_OB-fold"/>
</dbReference>
<dbReference type="InterPro" id="IPR003029">
    <property type="entry name" value="S1_domain"/>
</dbReference>
<feature type="domain" description="S1 motif" evidence="4">
    <location>
        <begin position="274"/>
        <end position="343"/>
    </location>
</feature>
<dbReference type="STRING" id="1196324.A374_03344"/>
<organism evidence="5 6">
    <name type="scientific">Fictibacillus macauensis ZFHKF-1</name>
    <dbReference type="NCBI Taxonomy" id="1196324"/>
    <lineage>
        <taxon>Bacteria</taxon>
        <taxon>Bacillati</taxon>
        <taxon>Bacillota</taxon>
        <taxon>Bacilli</taxon>
        <taxon>Bacillales</taxon>
        <taxon>Fictibacillaceae</taxon>
        <taxon>Fictibacillus</taxon>
    </lineage>
</organism>
<dbReference type="GO" id="GO:0003735">
    <property type="term" value="F:structural constituent of ribosome"/>
    <property type="evidence" value="ECO:0007669"/>
    <property type="project" value="TreeGrafter"/>
</dbReference>
<gene>
    <name evidence="5" type="primary">rpsA</name>
    <name evidence="5" type="ORF">A374_03344</name>
</gene>
<keyword evidence="2 5" id="KW-0689">Ribosomal protein</keyword>
<dbReference type="Gene3D" id="2.40.50.140">
    <property type="entry name" value="Nucleic acid-binding proteins"/>
    <property type="match status" value="4"/>
</dbReference>
<dbReference type="PATRIC" id="fig|1196324.3.peg.677"/>
<dbReference type="PROSITE" id="PS50126">
    <property type="entry name" value="S1"/>
    <property type="match status" value="4"/>
</dbReference>
<reference evidence="5 6" key="1">
    <citation type="journal article" date="2012" name="J. Bacteriol.">
        <title>Genome of Bacillus macauensis ZFHKF-1, a Long-Chain-Forming Bacterium.</title>
        <authorList>
            <person name="Cai L."/>
            <person name="Zhang T."/>
        </authorList>
    </citation>
    <scope>NUCLEOTIDE SEQUENCE [LARGE SCALE GENOMIC DNA]</scope>
    <source>
        <strain evidence="5 6">ZFHKF-1</strain>
    </source>
</reference>
<dbReference type="CDD" id="cd04465">
    <property type="entry name" value="S1_RPS1_repeat_ec2_hs2"/>
    <property type="match status" value="1"/>
</dbReference>
<dbReference type="OrthoDB" id="9804077at2"/>
<dbReference type="GO" id="GO:0003729">
    <property type="term" value="F:mRNA binding"/>
    <property type="evidence" value="ECO:0007669"/>
    <property type="project" value="UniProtKB-ARBA"/>
</dbReference>
<feature type="domain" description="S1 motif" evidence="4">
    <location>
        <begin position="18"/>
        <end position="85"/>
    </location>
</feature>
<dbReference type="PANTHER" id="PTHR10724">
    <property type="entry name" value="30S RIBOSOMAL PROTEIN S1"/>
    <property type="match status" value="1"/>
</dbReference>
<keyword evidence="3" id="KW-0687">Ribonucleoprotein</keyword>
<dbReference type="PANTHER" id="PTHR10724:SF7">
    <property type="entry name" value="SMALL RIBOSOMAL SUBUNIT PROTEIN BS1C"/>
    <property type="match status" value="1"/>
</dbReference>
<dbReference type="Pfam" id="PF00575">
    <property type="entry name" value="S1"/>
    <property type="match status" value="4"/>
</dbReference>
<dbReference type="SMART" id="SM00316">
    <property type="entry name" value="S1"/>
    <property type="match status" value="4"/>
</dbReference>
<dbReference type="FunFam" id="2.40.50.140:FF:000039">
    <property type="entry name" value="30S ribosomal protein S1"/>
    <property type="match status" value="1"/>
</dbReference>
<dbReference type="GO" id="GO:0005840">
    <property type="term" value="C:ribosome"/>
    <property type="evidence" value="ECO:0007669"/>
    <property type="project" value="UniProtKB-KW"/>
</dbReference>
<name>I8UIC4_9BACL</name>
<evidence type="ECO:0000259" key="4">
    <source>
        <dbReference type="PROSITE" id="PS50126"/>
    </source>
</evidence>
<evidence type="ECO:0000256" key="3">
    <source>
        <dbReference type="ARBA" id="ARBA00023274"/>
    </source>
</evidence>
<evidence type="ECO:0000256" key="1">
    <source>
        <dbReference type="ARBA" id="ARBA00006767"/>
    </source>
</evidence>
<dbReference type="FunFam" id="2.40.50.140:FF:000051">
    <property type="entry name" value="RNA-binding transcriptional accessory protein"/>
    <property type="match status" value="1"/>
</dbReference>
<dbReference type="PRINTS" id="PR00681">
    <property type="entry name" value="RIBOSOMALS1"/>
</dbReference>
<dbReference type="Proteomes" id="UP000004080">
    <property type="component" value="Unassembled WGS sequence"/>
</dbReference>
<dbReference type="CDD" id="cd05687">
    <property type="entry name" value="S1_RPS1_repeat_ec1_hs1"/>
    <property type="match status" value="1"/>
</dbReference>
<evidence type="ECO:0000313" key="6">
    <source>
        <dbReference type="Proteomes" id="UP000004080"/>
    </source>
</evidence>
<dbReference type="eggNOG" id="COG0539">
    <property type="taxonomic scope" value="Bacteria"/>
</dbReference>
<dbReference type="GO" id="GO:0005737">
    <property type="term" value="C:cytoplasm"/>
    <property type="evidence" value="ECO:0007669"/>
    <property type="project" value="UniProtKB-ARBA"/>
</dbReference>
<dbReference type="RefSeq" id="WP_007200768.1">
    <property type="nucleotide sequence ID" value="NZ_AKKV01000020.1"/>
</dbReference>
<evidence type="ECO:0000313" key="5">
    <source>
        <dbReference type="EMBL" id="EIT86573.1"/>
    </source>
</evidence>
<keyword evidence="6" id="KW-1185">Reference proteome</keyword>
<feature type="domain" description="S1 motif" evidence="4">
    <location>
        <begin position="189"/>
        <end position="257"/>
    </location>
</feature>
<evidence type="ECO:0000256" key="2">
    <source>
        <dbReference type="ARBA" id="ARBA00022980"/>
    </source>
</evidence>
<dbReference type="CDD" id="cd05688">
    <property type="entry name" value="S1_RPS1_repeat_ec3"/>
    <property type="match status" value="1"/>
</dbReference>
<dbReference type="NCBIfam" id="NF005208">
    <property type="entry name" value="PRK06676.1"/>
    <property type="match status" value="1"/>
</dbReference>
<comment type="caution">
    <text evidence="5">The sequence shown here is derived from an EMBL/GenBank/DDBJ whole genome shotgun (WGS) entry which is preliminary data.</text>
</comment>
<protein>
    <submittedName>
        <fullName evidence="5">30S ribosomal protein S1</fullName>
    </submittedName>
</protein>